<proteinExistence type="predicted"/>
<keyword evidence="2" id="KW-0812">Transmembrane</keyword>
<dbReference type="eggNOG" id="ENOG502S4KZ">
    <property type="taxonomic scope" value="Eukaryota"/>
</dbReference>
<dbReference type="OrthoDB" id="5425547at2759"/>
<reference evidence="5 6" key="1">
    <citation type="journal article" date="2013" name="PLoS Genet.">
        <title>The genome and development-dependent transcriptomes of Pyronema confluens: a window into fungal evolution.</title>
        <authorList>
            <person name="Traeger S."/>
            <person name="Altegoer F."/>
            <person name="Freitag M."/>
            <person name="Gabaldon T."/>
            <person name="Kempken F."/>
            <person name="Kumar A."/>
            <person name="Marcet-Houben M."/>
            <person name="Poggeler S."/>
            <person name="Stajich J.E."/>
            <person name="Nowrousian M."/>
        </authorList>
    </citation>
    <scope>NUCLEOTIDE SEQUENCE [LARGE SCALE GENOMIC DNA]</scope>
    <source>
        <strain evidence="6">CBS 100304</strain>
        <tissue evidence="5">Vegetative mycelium</tissue>
    </source>
</reference>
<feature type="compositionally biased region" description="Low complexity" evidence="1">
    <location>
        <begin position="90"/>
        <end position="110"/>
    </location>
</feature>
<feature type="chain" id="PRO_5004652361" evidence="3">
    <location>
        <begin position="22"/>
        <end position="273"/>
    </location>
</feature>
<dbReference type="PANTHER" id="PTHR42091:SF1">
    <property type="entry name" value="CONSERVED GLYCINE-RICH PROTEIN (AFU_ORTHOLOGUE AFUA_7G02440)"/>
    <property type="match status" value="1"/>
</dbReference>
<dbReference type="Proteomes" id="UP000018144">
    <property type="component" value="Unassembled WGS sequence"/>
</dbReference>
<feature type="region of interest" description="Disordered" evidence="1">
    <location>
        <begin position="26"/>
        <end position="110"/>
    </location>
</feature>
<evidence type="ECO:0000259" key="4">
    <source>
        <dbReference type="Pfam" id="PF24866"/>
    </source>
</evidence>
<feature type="compositionally biased region" description="Polar residues" evidence="1">
    <location>
        <begin position="28"/>
        <end position="50"/>
    </location>
</feature>
<keyword evidence="2" id="KW-0472">Membrane</keyword>
<accession>U4LT86</accession>
<name>U4LT86_PYROM</name>
<sequence length="273" mass="28201">MRAYNLTLLFVLLSSALLVVADSDPRLSDSNNYDTQSLPNINSDSLPNSESEQHENILEKRRGGGGRGGGGGGSKGGSGRNGGGRPAGPPSRTNSNSNSGGSTSAGSGSPRSFGSYYGGGAAVPYSAGKKSNSGIVPIVLAGAALGAVSGLLVAGAFAYPFNRQYNFHNDTDGKNERLPVTCICEQYKVCGCDETGDEKFLNQMYNQASNTEPWVSKVADLNGRRTLILNGTLMNGTTAPGGSNDENGAMALNINWKVNTAILMVVVAALTVV</sequence>
<dbReference type="EMBL" id="HF936663">
    <property type="protein sequence ID" value="CCX34929.1"/>
    <property type="molecule type" value="Genomic_DNA"/>
</dbReference>
<evidence type="ECO:0000313" key="5">
    <source>
        <dbReference type="EMBL" id="CCX34929.1"/>
    </source>
</evidence>
<dbReference type="AlphaFoldDB" id="U4LT86"/>
<protein>
    <submittedName>
        <fullName evidence="5">Similar to Pc21g11560 [Penicillium chrysogenum Wisconsin 54-1255] acc. no. XP_002568187</fullName>
    </submittedName>
</protein>
<gene>
    <name evidence="5" type="ORF">PCON_04605</name>
</gene>
<evidence type="ECO:0000256" key="3">
    <source>
        <dbReference type="SAM" id="SignalP"/>
    </source>
</evidence>
<dbReference type="STRING" id="1076935.U4LT86"/>
<evidence type="ECO:0000256" key="2">
    <source>
        <dbReference type="SAM" id="Phobius"/>
    </source>
</evidence>
<keyword evidence="6" id="KW-1185">Reference proteome</keyword>
<evidence type="ECO:0000256" key="1">
    <source>
        <dbReference type="SAM" id="MobiDB-lite"/>
    </source>
</evidence>
<keyword evidence="3" id="KW-0732">Signal</keyword>
<feature type="compositionally biased region" description="Basic and acidic residues" evidence="1">
    <location>
        <begin position="51"/>
        <end position="62"/>
    </location>
</feature>
<evidence type="ECO:0000313" key="6">
    <source>
        <dbReference type="Proteomes" id="UP000018144"/>
    </source>
</evidence>
<dbReference type="OMA" id="HASGYWV"/>
<keyword evidence="2" id="KW-1133">Transmembrane helix</keyword>
<feature type="transmembrane region" description="Helical" evidence="2">
    <location>
        <begin position="135"/>
        <end position="159"/>
    </location>
</feature>
<feature type="domain" description="DUF7732" evidence="4">
    <location>
        <begin position="116"/>
        <end position="237"/>
    </location>
</feature>
<organism evidence="5 6">
    <name type="scientific">Pyronema omphalodes (strain CBS 100304)</name>
    <name type="common">Pyronema confluens</name>
    <dbReference type="NCBI Taxonomy" id="1076935"/>
    <lineage>
        <taxon>Eukaryota</taxon>
        <taxon>Fungi</taxon>
        <taxon>Dikarya</taxon>
        <taxon>Ascomycota</taxon>
        <taxon>Pezizomycotina</taxon>
        <taxon>Pezizomycetes</taxon>
        <taxon>Pezizales</taxon>
        <taxon>Pyronemataceae</taxon>
        <taxon>Pyronema</taxon>
    </lineage>
</organism>
<dbReference type="InterPro" id="IPR056634">
    <property type="entry name" value="DUF7732"/>
</dbReference>
<feature type="signal peptide" evidence="3">
    <location>
        <begin position="1"/>
        <end position="21"/>
    </location>
</feature>
<dbReference type="Pfam" id="PF24866">
    <property type="entry name" value="DUF7732"/>
    <property type="match status" value="1"/>
</dbReference>
<dbReference type="PANTHER" id="PTHR42091">
    <property type="entry name" value="CONSERVED GLYCINE-RICH PROTEIN (AFU_ORTHOLOGUE AFUA_7G02440)"/>
    <property type="match status" value="1"/>
</dbReference>
<feature type="compositionally biased region" description="Gly residues" evidence="1">
    <location>
        <begin position="65"/>
        <end position="86"/>
    </location>
</feature>